<dbReference type="PANTHER" id="PTHR30619:SF1">
    <property type="entry name" value="RECOMBINATION PROTEIN 2"/>
    <property type="match status" value="1"/>
</dbReference>
<evidence type="ECO:0000313" key="2">
    <source>
        <dbReference type="EMBL" id="MCG2614022.1"/>
    </source>
</evidence>
<protein>
    <recommendedName>
        <fullName evidence="4">MBL fold metallo-hydrolase</fullName>
    </recommendedName>
</protein>
<dbReference type="EMBL" id="JAKLTR010000003">
    <property type="protein sequence ID" value="MCG2614022.1"/>
    <property type="molecule type" value="Genomic_DNA"/>
</dbReference>
<dbReference type="InterPro" id="IPR052159">
    <property type="entry name" value="Competence_DNA_uptake"/>
</dbReference>
<name>A0ABS9KNW0_9BACT</name>
<keyword evidence="3" id="KW-1185">Reference proteome</keyword>
<organism evidence="2 3">
    <name type="scientific">Terrimonas ginsenosidimutans</name>
    <dbReference type="NCBI Taxonomy" id="2908004"/>
    <lineage>
        <taxon>Bacteria</taxon>
        <taxon>Pseudomonadati</taxon>
        <taxon>Bacteroidota</taxon>
        <taxon>Chitinophagia</taxon>
        <taxon>Chitinophagales</taxon>
        <taxon>Chitinophagaceae</taxon>
        <taxon>Terrimonas</taxon>
    </lineage>
</organism>
<dbReference type="PANTHER" id="PTHR30619">
    <property type="entry name" value="DNA INTERNALIZATION/COMPETENCE PROTEIN COMEC/REC2"/>
    <property type="match status" value="1"/>
</dbReference>
<feature type="chain" id="PRO_5045994816" description="MBL fold metallo-hydrolase" evidence="1">
    <location>
        <begin position="19"/>
        <end position="436"/>
    </location>
</feature>
<dbReference type="Gene3D" id="3.60.15.10">
    <property type="entry name" value="Ribonuclease Z/Hydroxyacylglutathione hydrolase-like"/>
    <property type="match status" value="1"/>
</dbReference>
<dbReference type="Proteomes" id="UP001165367">
    <property type="component" value="Unassembled WGS sequence"/>
</dbReference>
<dbReference type="InterPro" id="IPR036866">
    <property type="entry name" value="RibonucZ/Hydroxyglut_hydro"/>
</dbReference>
<dbReference type="SUPFAM" id="SSF56281">
    <property type="entry name" value="Metallo-hydrolase/oxidoreductase"/>
    <property type="match status" value="1"/>
</dbReference>
<dbReference type="RefSeq" id="WP_237870048.1">
    <property type="nucleotide sequence ID" value="NZ_JAKLTR010000003.1"/>
</dbReference>
<reference evidence="2" key="1">
    <citation type="submission" date="2022-01" db="EMBL/GenBank/DDBJ databases">
        <authorList>
            <person name="Jo J.-H."/>
            <person name="Im W.-T."/>
        </authorList>
    </citation>
    <scope>NUCLEOTIDE SEQUENCE</scope>
    <source>
        <strain evidence="2">NA20</strain>
    </source>
</reference>
<comment type="caution">
    <text evidence="2">The sequence shown here is derived from an EMBL/GenBank/DDBJ whole genome shotgun (WGS) entry which is preliminary data.</text>
</comment>
<evidence type="ECO:0008006" key="4">
    <source>
        <dbReference type="Google" id="ProtNLM"/>
    </source>
</evidence>
<accession>A0ABS9KNW0</accession>
<evidence type="ECO:0000313" key="3">
    <source>
        <dbReference type="Proteomes" id="UP001165367"/>
    </source>
</evidence>
<proteinExistence type="predicted"/>
<keyword evidence="1" id="KW-0732">Signal</keyword>
<sequence length="436" mass="48976">MRFYLPAIFLLISFSSLAQQPVPGSVLPAWQKGYLDIHHINTGRGNAAFLILPDATTMLIDAGELSPLDERTFTPRNASIKPDSSRKPYEWIANYIKQVSPADHLNYALITHFHDDHFGAWYPTAPVSSSGKYILTGMTGIGSMMKIDELIDRGFPSYNYPYDLKRFSDKYGGGEIEFGRTMKNYFSWLDEAMHNGMKASSLRAGSHRQLVLRNQPAAYPSFFIQNIKSNQWIWNGKDSTIVAHFPPIDSSNRKTWPDENSLSLALTVNYGPFTYYTGGDNPGNVFPGDNPLRDVETPIARVVGEVDVAVTDHHGNRDAVNEYMVKTLKPSVWIGQTWSSDHPGHEVLARMTNQHIYSGPRDLFATNMLEANRLVIGSLIDHSYKSQQGHVLVRVLPGGETYYVIVLDDTTNDLRVKSSFGPYRSKSNKQLTHKAK</sequence>
<evidence type="ECO:0000256" key="1">
    <source>
        <dbReference type="SAM" id="SignalP"/>
    </source>
</evidence>
<feature type="signal peptide" evidence="1">
    <location>
        <begin position="1"/>
        <end position="18"/>
    </location>
</feature>
<gene>
    <name evidence="2" type="ORF">LZZ85_07005</name>
</gene>